<dbReference type="Gene3D" id="3.30.9.10">
    <property type="entry name" value="D-Amino Acid Oxidase, subunit A, domain 2"/>
    <property type="match status" value="1"/>
</dbReference>
<feature type="compositionally biased region" description="Polar residues" evidence="1">
    <location>
        <begin position="129"/>
        <end position="141"/>
    </location>
</feature>
<dbReference type="EMBL" id="ML122323">
    <property type="protein sequence ID" value="RPD53387.1"/>
    <property type="molecule type" value="Genomic_DNA"/>
</dbReference>
<sequence length="220" mass="24727">MVPDTDFPDIRCKCAIHSHNGSGMIVPREGYLFRLYIQLSDRDAVDPHAACSGSGTRWRGLERRILSSTWVLRTTFASEWQTVRRSLASGRRDDGDHHRVCPAYVPPVVRSNMHFLTSSNHRPAHSQGEEPQSPATSHCSCASRSAMSQTWDRRREIDSFTAPPFVTRPTNHMCTDAMRNNVIPERIQDGATCARDYPAADFEQARAEDTEPPRCSLTGD</sequence>
<accession>A0A5C2RSE3</accession>
<dbReference type="AlphaFoldDB" id="A0A5C2RSE3"/>
<feature type="region of interest" description="Disordered" evidence="1">
    <location>
        <begin position="118"/>
        <end position="141"/>
    </location>
</feature>
<name>A0A5C2RSE3_9APHY</name>
<evidence type="ECO:0000313" key="3">
    <source>
        <dbReference type="Proteomes" id="UP000313359"/>
    </source>
</evidence>
<keyword evidence="3" id="KW-1185">Reference proteome</keyword>
<gene>
    <name evidence="2" type="ORF">L227DRAFT_400874</name>
</gene>
<proteinExistence type="predicted"/>
<evidence type="ECO:0000313" key="2">
    <source>
        <dbReference type="EMBL" id="RPD53387.1"/>
    </source>
</evidence>
<dbReference type="SUPFAM" id="SSF54373">
    <property type="entry name" value="FAD-linked reductases, C-terminal domain"/>
    <property type="match status" value="1"/>
</dbReference>
<evidence type="ECO:0000256" key="1">
    <source>
        <dbReference type="SAM" id="MobiDB-lite"/>
    </source>
</evidence>
<organism evidence="2 3">
    <name type="scientific">Lentinus tigrinus ALCF2SS1-6</name>
    <dbReference type="NCBI Taxonomy" id="1328759"/>
    <lineage>
        <taxon>Eukaryota</taxon>
        <taxon>Fungi</taxon>
        <taxon>Dikarya</taxon>
        <taxon>Basidiomycota</taxon>
        <taxon>Agaricomycotina</taxon>
        <taxon>Agaricomycetes</taxon>
        <taxon>Polyporales</taxon>
        <taxon>Polyporaceae</taxon>
        <taxon>Lentinus</taxon>
    </lineage>
</organism>
<dbReference type="OrthoDB" id="1716816at2759"/>
<protein>
    <submittedName>
        <fullName evidence="2">Uncharacterized protein</fullName>
    </submittedName>
</protein>
<dbReference type="STRING" id="1328759.A0A5C2RSE3"/>
<dbReference type="Proteomes" id="UP000313359">
    <property type="component" value="Unassembled WGS sequence"/>
</dbReference>
<reference evidence="2" key="1">
    <citation type="journal article" date="2018" name="Genome Biol. Evol.">
        <title>Genomics and development of Lentinus tigrinus, a white-rot wood-decaying mushroom with dimorphic fruiting bodies.</title>
        <authorList>
            <person name="Wu B."/>
            <person name="Xu Z."/>
            <person name="Knudson A."/>
            <person name="Carlson A."/>
            <person name="Chen N."/>
            <person name="Kovaka S."/>
            <person name="LaButti K."/>
            <person name="Lipzen A."/>
            <person name="Pennachio C."/>
            <person name="Riley R."/>
            <person name="Schakwitz W."/>
            <person name="Umezawa K."/>
            <person name="Ohm R.A."/>
            <person name="Grigoriev I.V."/>
            <person name="Nagy L.G."/>
            <person name="Gibbons J."/>
            <person name="Hibbett D."/>
        </authorList>
    </citation>
    <scope>NUCLEOTIDE SEQUENCE [LARGE SCALE GENOMIC DNA]</scope>
    <source>
        <strain evidence="2">ALCF2SS1-6</strain>
    </source>
</reference>